<name>A0AAD5K738_9FUNG</name>
<feature type="compositionally biased region" description="Polar residues" evidence="1">
    <location>
        <begin position="251"/>
        <end position="263"/>
    </location>
</feature>
<feature type="compositionally biased region" description="Basic and acidic residues" evidence="1">
    <location>
        <begin position="86"/>
        <end position="110"/>
    </location>
</feature>
<gene>
    <name evidence="3" type="ORF">BDA99DRAFT_573337</name>
</gene>
<feature type="region of interest" description="Disordered" evidence="1">
    <location>
        <begin position="370"/>
        <end position="513"/>
    </location>
</feature>
<proteinExistence type="predicted"/>
<organism evidence="3 4">
    <name type="scientific">Phascolomyces articulosus</name>
    <dbReference type="NCBI Taxonomy" id="60185"/>
    <lineage>
        <taxon>Eukaryota</taxon>
        <taxon>Fungi</taxon>
        <taxon>Fungi incertae sedis</taxon>
        <taxon>Mucoromycota</taxon>
        <taxon>Mucoromycotina</taxon>
        <taxon>Mucoromycetes</taxon>
        <taxon>Mucorales</taxon>
        <taxon>Lichtheimiaceae</taxon>
        <taxon>Phascolomyces</taxon>
    </lineage>
</organism>
<reference evidence="3" key="1">
    <citation type="journal article" date="2022" name="IScience">
        <title>Evolution of zygomycete secretomes and the origins of terrestrial fungal ecologies.</title>
        <authorList>
            <person name="Chang Y."/>
            <person name="Wang Y."/>
            <person name="Mondo S."/>
            <person name="Ahrendt S."/>
            <person name="Andreopoulos W."/>
            <person name="Barry K."/>
            <person name="Beard J."/>
            <person name="Benny G.L."/>
            <person name="Blankenship S."/>
            <person name="Bonito G."/>
            <person name="Cuomo C."/>
            <person name="Desiro A."/>
            <person name="Gervers K.A."/>
            <person name="Hundley H."/>
            <person name="Kuo A."/>
            <person name="LaButti K."/>
            <person name="Lang B.F."/>
            <person name="Lipzen A."/>
            <person name="O'Donnell K."/>
            <person name="Pangilinan J."/>
            <person name="Reynolds N."/>
            <person name="Sandor L."/>
            <person name="Smith M.E."/>
            <person name="Tsang A."/>
            <person name="Grigoriev I.V."/>
            <person name="Stajich J.E."/>
            <person name="Spatafora J.W."/>
        </authorList>
    </citation>
    <scope>NUCLEOTIDE SEQUENCE</scope>
    <source>
        <strain evidence="3">RSA 2281</strain>
    </source>
</reference>
<feature type="region of interest" description="Disordered" evidence="1">
    <location>
        <begin position="35"/>
        <end position="134"/>
    </location>
</feature>
<feature type="compositionally biased region" description="Basic residues" evidence="1">
    <location>
        <begin position="460"/>
        <end position="476"/>
    </location>
</feature>
<accession>A0AAD5K738</accession>
<feature type="compositionally biased region" description="Low complexity" evidence="1">
    <location>
        <begin position="167"/>
        <end position="179"/>
    </location>
</feature>
<reference evidence="3" key="2">
    <citation type="submission" date="2023-02" db="EMBL/GenBank/DDBJ databases">
        <authorList>
            <consortium name="DOE Joint Genome Institute"/>
            <person name="Mondo S.J."/>
            <person name="Chang Y."/>
            <person name="Wang Y."/>
            <person name="Ahrendt S."/>
            <person name="Andreopoulos W."/>
            <person name="Barry K."/>
            <person name="Beard J."/>
            <person name="Benny G.L."/>
            <person name="Blankenship S."/>
            <person name="Bonito G."/>
            <person name="Cuomo C."/>
            <person name="Desiro A."/>
            <person name="Gervers K.A."/>
            <person name="Hundley H."/>
            <person name="Kuo A."/>
            <person name="LaButti K."/>
            <person name="Lang B.F."/>
            <person name="Lipzen A."/>
            <person name="O'Donnell K."/>
            <person name="Pangilinan J."/>
            <person name="Reynolds N."/>
            <person name="Sandor L."/>
            <person name="Smith M.W."/>
            <person name="Tsang A."/>
            <person name="Grigoriev I.V."/>
            <person name="Stajich J.E."/>
            <person name="Spatafora J.W."/>
        </authorList>
    </citation>
    <scope>NUCLEOTIDE SEQUENCE</scope>
    <source>
        <strain evidence="3">RSA 2281</strain>
    </source>
</reference>
<comment type="caution">
    <text evidence="3">The sequence shown here is derived from an EMBL/GenBank/DDBJ whole genome shotgun (WGS) entry which is preliminary data.</text>
</comment>
<feature type="compositionally biased region" description="Polar residues" evidence="1">
    <location>
        <begin position="111"/>
        <end position="133"/>
    </location>
</feature>
<protein>
    <submittedName>
        <fullName evidence="3">Uncharacterized protein</fullName>
    </submittedName>
</protein>
<dbReference type="AlphaFoldDB" id="A0AAD5K738"/>
<feature type="compositionally biased region" description="Acidic residues" evidence="1">
    <location>
        <begin position="264"/>
        <end position="281"/>
    </location>
</feature>
<sequence>MSYDFFIYTDELPFDIVIKVSTSELTATIVRAAGLSSPPIPSVTTPCQLSLSSSTSSTSSPAIPAPLLPKNILQPIPTNTPSRIKKRDEDDYPDEKKENDPSGKEPEPSHPEQQPTNNSPTLGEPASTTTDAQGKTIIVNITTVIIAPSPDPNRVVHDNDTYAQQQDNPNGNNNNNVGDPNDDDTIAEQLEQDQAALKRMVTILSVVGGVGAIAVVATIVIFTRLRVKKRKQRELELEEAELRDDERHPNKSNTLQQQRTSSSNDDDDNYQNDDDDDDDDDHTALSQQRQRPRHNDDNDDTLDVSMERQDGPIPSAPPAPSFLEDQQPRRRNIISMVTSQNAAPAPSAPTAKELDAAADHAQKDISILNHIPGTSSSHYHPLPHRPPPSSSSSSSSSPKTHRHHRSDDKPSSSTTTTDPYASLTIHTNNHTPLRPPPPPSTSNTAPTTMSTTSTACPHCEHHHHHHHHHHPSHHHHSPMDPPELPPPAYTPSAPPLYALPESPILPTRRHSQG</sequence>
<keyword evidence="2" id="KW-0812">Transmembrane</keyword>
<evidence type="ECO:0000256" key="1">
    <source>
        <dbReference type="SAM" id="MobiDB-lite"/>
    </source>
</evidence>
<dbReference type="EMBL" id="JAIXMP010000019">
    <property type="protein sequence ID" value="KAI9258047.1"/>
    <property type="molecule type" value="Genomic_DNA"/>
</dbReference>
<evidence type="ECO:0000313" key="4">
    <source>
        <dbReference type="Proteomes" id="UP001209540"/>
    </source>
</evidence>
<feature type="transmembrane region" description="Helical" evidence="2">
    <location>
        <begin position="200"/>
        <end position="223"/>
    </location>
</feature>
<keyword evidence="2" id="KW-1133">Transmembrane helix</keyword>
<keyword evidence="4" id="KW-1185">Reference proteome</keyword>
<keyword evidence="2" id="KW-0472">Membrane</keyword>
<feature type="compositionally biased region" description="Low complexity" evidence="1">
    <location>
        <begin position="441"/>
        <end position="454"/>
    </location>
</feature>
<feature type="compositionally biased region" description="Pro residues" evidence="1">
    <location>
        <begin position="479"/>
        <end position="494"/>
    </location>
</feature>
<evidence type="ECO:0000256" key="2">
    <source>
        <dbReference type="SAM" id="Phobius"/>
    </source>
</evidence>
<evidence type="ECO:0000313" key="3">
    <source>
        <dbReference type="EMBL" id="KAI9258047.1"/>
    </source>
</evidence>
<dbReference type="Proteomes" id="UP001209540">
    <property type="component" value="Unassembled WGS sequence"/>
</dbReference>
<feature type="region of interest" description="Disordered" evidence="1">
    <location>
        <begin position="240"/>
        <end position="327"/>
    </location>
</feature>
<feature type="compositionally biased region" description="Low complexity" evidence="1">
    <location>
        <begin position="49"/>
        <end position="62"/>
    </location>
</feature>
<feature type="region of interest" description="Disordered" evidence="1">
    <location>
        <begin position="148"/>
        <end position="184"/>
    </location>
</feature>